<sequence>MNVDTTGVAPMVTPLEDVPLRLRPDVPIECCAEEILKNAKVTEEGYFVAPPGNIPLDVKSDYGLSEEHNNWVLRISNVQPLDSGRYSCELNTSPNQRITRLLTVLEDARRSTPFLLTHNYTDCCNERGIPPECFGYCTLQGIVTGRHHSPRTCLEYIGILTQYGRNHMPCCVAQNIPQICRSVCVGDYTLTTVTEHYTCMDYTMTTLACIANGVELLPGPPRQLEVEPVSPTELLIRWMPPHQEIEVAHFLINITELQSFDPDEVTPKNEASPFYSTVGSTQAFSIKVDGNQTTFNLRNLKPVTMYEVTVTSENMHGTSLPTYAVRTLTLGAQPSFDLPTPENITSNETLPSIPDVRGCCIKRGVKQERCLRTMCDPSRADETTLTDVMICAPWANVTFACMADGVDHTGCCRRRGLPEACLGFCKGSVMRVDYRHFRCLEYMPFYGSCLLEHYGVLPGPPKELTVTAISRNWAVLKWKPPSKLPETVTKYGLFWRRLGDEFEPYFAVPNVKPPYLMDRLEPSSE</sequence>
<dbReference type="GO" id="GO:0030956">
    <property type="term" value="C:glutamyl-tRNA(Gln) amidotransferase complex"/>
    <property type="evidence" value="ECO:0007669"/>
    <property type="project" value="TreeGrafter"/>
</dbReference>
<dbReference type="GO" id="GO:0032543">
    <property type="term" value="P:mitochondrial translation"/>
    <property type="evidence" value="ECO:0007669"/>
    <property type="project" value="TreeGrafter"/>
</dbReference>
<dbReference type="AlphaFoldDB" id="A0A9J6EF63"/>
<dbReference type="SUPFAM" id="SSF49265">
    <property type="entry name" value="Fibronectin type III"/>
    <property type="match status" value="1"/>
</dbReference>
<feature type="domain" description="Fibronectin type-III" evidence="2">
    <location>
        <begin position="460"/>
        <end position="525"/>
    </location>
</feature>
<name>A0A9J6EF63_RHIMP</name>
<dbReference type="VEuPathDB" id="VectorBase:LOC119161547"/>
<dbReference type="Gene3D" id="2.60.40.10">
    <property type="entry name" value="Immunoglobulins"/>
    <property type="match status" value="3"/>
</dbReference>
<dbReference type="PANTHER" id="PTHR15004">
    <property type="entry name" value="GLUTAMYL-TRNA(GLN) AMIDOTRANSFERASE SUBUNIT C, MITOCHONDRIAL"/>
    <property type="match status" value="1"/>
</dbReference>
<keyword evidence="4" id="KW-1185">Reference proteome</keyword>
<dbReference type="GO" id="GO:0000166">
    <property type="term" value="F:nucleotide binding"/>
    <property type="evidence" value="ECO:0007669"/>
    <property type="project" value="UniProtKB-KW"/>
</dbReference>
<dbReference type="InterPro" id="IPR036113">
    <property type="entry name" value="Asp/Glu-ADT_sf_sub_c"/>
</dbReference>
<dbReference type="Pfam" id="PF02686">
    <property type="entry name" value="GatC"/>
    <property type="match status" value="1"/>
</dbReference>
<dbReference type="SMART" id="SM00060">
    <property type="entry name" value="FN3"/>
    <property type="match status" value="2"/>
</dbReference>
<gene>
    <name evidence="3" type="ORF">HPB51_003889</name>
</gene>
<dbReference type="PROSITE" id="PS50853">
    <property type="entry name" value="FN3"/>
    <property type="match status" value="2"/>
</dbReference>
<dbReference type="InterPro" id="IPR003961">
    <property type="entry name" value="FN3_dom"/>
</dbReference>
<dbReference type="EMBL" id="JABSTU010000004">
    <property type="protein sequence ID" value="KAH8032935.1"/>
    <property type="molecule type" value="Genomic_DNA"/>
</dbReference>
<evidence type="ECO:0000256" key="1">
    <source>
        <dbReference type="ARBA" id="ARBA00022741"/>
    </source>
</evidence>
<reference evidence="3" key="1">
    <citation type="journal article" date="2020" name="Cell">
        <title>Large-Scale Comparative Analyses of Tick Genomes Elucidate Their Genetic Diversity and Vector Capacities.</title>
        <authorList>
            <consortium name="Tick Genome and Microbiome Consortium (TIGMIC)"/>
            <person name="Jia N."/>
            <person name="Wang J."/>
            <person name="Shi W."/>
            <person name="Du L."/>
            <person name="Sun Y."/>
            <person name="Zhan W."/>
            <person name="Jiang J.F."/>
            <person name="Wang Q."/>
            <person name="Zhang B."/>
            <person name="Ji P."/>
            <person name="Bell-Sakyi L."/>
            <person name="Cui X.M."/>
            <person name="Yuan T.T."/>
            <person name="Jiang B.G."/>
            <person name="Yang W.F."/>
            <person name="Lam T.T."/>
            <person name="Chang Q.C."/>
            <person name="Ding S.J."/>
            <person name="Wang X.J."/>
            <person name="Zhu J.G."/>
            <person name="Ruan X.D."/>
            <person name="Zhao L."/>
            <person name="Wei J.T."/>
            <person name="Ye R.Z."/>
            <person name="Que T.C."/>
            <person name="Du C.H."/>
            <person name="Zhou Y.H."/>
            <person name="Cheng J.X."/>
            <person name="Dai P.F."/>
            <person name="Guo W.B."/>
            <person name="Han X.H."/>
            <person name="Huang E.J."/>
            <person name="Li L.F."/>
            <person name="Wei W."/>
            <person name="Gao Y.C."/>
            <person name="Liu J.Z."/>
            <person name="Shao H.Z."/>
            <person name="Wang X."/>
            <person name="Wang C.C."/>
            <person name="Yang T.C."/>
            <person name="Huo Q.B."/>
            <person name="Li W."/>
            <person name="Chen H.Y."/>
            <person name="Chen S.E."/>
            <person name="Zhou L.G."/>
            <person name="Ni X.B."/>
            <person name="Tian J.H."/>
            <person name="Sheng Y."/>
            <person name="Liu T."/>
            <person name="Pan Y.S."/>
            <person name="Xia L.Y."/>
            <person name="Li J."/>
            <person name="Zhao F."/>
            <person name="Cao W.C."/>
        </authorList>
    </citation>
    <scope>NUCLEOTIDE SEQUENCE</scope>
    <source>
        <strain evidence="3">Rmic-2018</strain>
    </source>
</reference>
<dbReference type="InterPro" id="IPR003837">
    <property type="entry name" value="GatC"/>
</dbReference>
<dbReference type="SUPFAM" id="SSF141000">
    <property type="entry name" value="Glu-tRNAGln amidotransferase C subunit"/>
    <property type="match status" value="1"/>
</dbReference>
<dbReference type="InterPro" id="IPR002602">
    <property type="entry name" value="DB"/>
</dbReference>
<dbReference type="Pfam" id="PF01682">
    <property type="entry name" value="DB"/>
    <property type="match status" value="2"/>
</dbReference>
<dbReference type="InterPro" id="IPR036116">
    <property type="entry name" value="FN3_sf"/>
</dbReference>
<dbReference type="GO" id="GO:0070681">
    <property type="term" value="P:glutaminyl-tRNAGln biosynthesis via transamidation"/>
    <property type="evidence" value="ECO:0007669"/>
    <property type="project" value="TreeGrafter"/>
</dbReference>
<dbReference type="GO" id="GO:0005739">
    <property type="term" value="C:mitochondrion"/>
    <property type="evidence" value="ECO:0007669"/>
    <property type="project" value="TreeGrafter"/>
</dbReference>
<keyword evidence="1" id="KW-0547">Nucleotide-binding</keyword>
<dbReference type="CDD" id="cd00096">
    <property type="entry name" value="Ig"/>
    <property type="match status" value="1"/>
</dbReference>
<reference evidence="3" key="2">
    <citation type="submission" date="2021-09" db="EMBL/GenBank/DDBJ databases">
        <authorList>
            <person name="Jia N."/>
            <person name="Wang J."/>
            <person name="Shi W."/>
            <person name="Du L."/>
            <person name="Sun Y."/>
            <person name="Zhan W."/>
            <person name="Jiang J."/>
            <person name="Wang Q."/>
            <person name="Zhang B."/>
            <person name="Ji P."/>
            <person name="Sakyi L.B."/>
            <person name="Cui X."/>
            <person name="Yuan T."/>
            <person name="Jiang B."/>
            <person name="Yang W."/>
            <person name="Lam T.T.-Y."/>
            <person name="Chang Q."/>
            <person name="Ding S."/>
            <person name="Wang X."/>
            <person name="Zhu J."/>
            <person name="Ruan X."/>
            <person name="Zhao L."/>
            <person name="Wei J."/>
            <person name="Que T."/>
            <person name="Du C."/>
            <person name="Cheng J."/>
            <person name="Dai P."/>
            <person name="Han X."/>
            <person name="Huang E."/>
            <person name="Gao Y."/>
            <person name="Liu J."/>
            <person name="Shao H."/>
            <person name="Ye R."/>
            <person name="Li L."/>
            <person name="Wei W."/>
            <person name="Wang X."/>
            <person name="Wang C."/>
            <person name="Huo Q."/>
            <person name="Li W."/>
            <person name="Guo W."/>
            <person name="Chen H."/>
            <person name="Chen S."/>
            <person name="Zhou L."/>
            <person name="Zhou L."/>
            <person name="Ni X."/>
            <person name="Tian J."/>
            <person name="Zhou Y."/>
            <person name="Sheng Y."/>
            <person name="Liu T."/>
            <person name="Pan Y."/>
            <person name="Xia L."/>
            <person name="Li J."/>
            <person name="Zhao F."/>
            <person name="Cao W."/>
        </authorList>
    </citation>
    <scope>NUCLEOTIDE SEQUENCE</scope>
    <source>
        <strain evidence="3">Rmic-2018</strain>
        <tissue evidence="3">Larvae</tissue>
    </source>
</reference>
<dbReference type="Pfam" id="PF00041">
    <property type="entry name" value="fn3"/>
    <property type="match status" value="1"/>
</dbReference>
<dbReference type="VEuPathDB" id="VectorBase:LOC119162229"/>
<evidence type="ECO:0000313" key="4">
    <source>
        <dbReference type="Proteomes" id="UP000821866"/>
    </source>
</evidence>
<evidence type="ECO:0000313" key="3">
    <source>
        <dbReference type="EMBL" id="KAH8032935.1"/>
    </source>
</evidence>
<organism evidence="3 4">
    <name type="scientific">Rhipicephalus microplus</name>
    <name type="common">Cattle tick</name>
    <name type="synonym">Boophilus microplus</name>
    <dbReference type="NCBI Taxonomy" id="6941"/>
    <lineage>
        <taxon>Eukaryota</taxon>
        <taxon>Metazoa</taxon>
        <taxon>Ecdysozoa</taxon>
        <taxon>Arthropoda</taxon>
        <taxon>Chelicerata</taxon>
        <taxon>Arachnida</taxon>
        <taxon>Acari</taxon>
        <taxon>Parasitiformes</taxon>
        <taxon>Ixodida</taxon>
        <taxon>Ixodoidea</taxon>
        <taxon>Ixodidae</taxon>
        <taxon>Rhipicephalinae</taxon>
        <taxon>Rhipicephalus</taxon>
        <taxon>Boophilus</taxon>
    </lineage>
</organism>
<dbReference type="SUPFAM" id="SSF48726">
    <property type="entry name" value="Immunoglobulin"/>
    <property type="match status" value="1"/>
</dbReference>
<accession>A0A9J6EF63</accession>
<evidence type="ECO:0000259" key="2">
    <source>
        <dbReference type="PROSITE" id="PS50853"/>
    </source>
</evidence>
<feature type="domain" description="Fibronectin type-III" evidence="2">
    <location>
        <begin position="220"/>
        <end position="335"/>
    </location>
</feature>
<comment type="caution">
    <text evidence="3">The sequence shown here is derived from an EMBL/GenBank/DDBJ whole genome shotgun (WGS) entry which is preliminary data.</text>
</comment>
<dbReference type="InterPro" id="IPR036179">
    <property type="entry name" value="Ig-like_dom_sf"/>
</dbReference>
<dbReference type="InterPro" id="IPR013783">
    <property type="entry name" value="Ig-like_fold"/>
</dbReference>
<proteinExistence type="predicted"/>
<dbReference type="CDD" id="cd00063">
    <property type="entry name" value="FN3"/>
    <property type="match status" value="2"/>
</dbReference>
<dbReference type="PANTHER" id="PTHR15004:SF0">
    <property type="entry name" value="GLUTAMYL-TRNA(GLN) AMIDOTRANSFERASE SUBUNIT C, MITOCHONDRIAL"/>
    <property type="match status" value="1"/>
</dbReference>
<protein>
    <recommendedName>
        <fullName evidence="2">Fibronectin type-III domain-containing protein</fullName>
    </recommendedName>
</protein>
<dbReference type="Proteomes" id="UP000821866">
    <property type="component" value="Chromosome 2"/>
</dbReference>
<dbReference type="GO" id="GO:0006450">
    <property type="term" value="P:regulation of translational fidelity"/>
    <property type="evidence" value="ECO:0007669"/>
    <property type="project" value="InterPro"/>
</dbReference>